<comment type="caution">
    <text evidence="1">The sequence shown here is derived from an EMBL/GenBank/DDBJ whole genome shotgun (WGS) entry which is preliminary data.</text>
</comment>
<dbReference type="AlphaFoldDB" id="A0A9P5SHI7"/>
<keyword evidence="2" id="KW-1185">Reference proteome</keyword>
<name>A0A9P5SHI7_9FUNG</name>
<sequence length="229" mass="25795">MLRSHGHQIHWRWILGRDDGVLRTLAFTTNYHCFYLDDTLLAQCPALQSVNICNTRPTFDPAARFWSELVFLPGSRHVALGGDGALGFNMETFDTPLARSIDLALCEAYKVHNGPGSSNSHNLPNSPHHWSWKWDLPCLNLLNLSAGFGSLFEFRMLDRCPTLETLILSLYGSDAPPEGRTMIESDLRSPSRLTASGYMLRTRTLNNRGEVYSVPDVVWTMFPPLQEEG</sequence>
<accession>A0A9P5SHI7</accession>
<gene>
    <name evidence="1" type="ORF">BG006_007661</name>
</gene>
<proteinExistence type="predicted"/>
<dbReference type="Proteomes" id="UP000696485">
    <property type="component" value="Unassembled WGS sequence"/>
</dbReference>
<dbReference type="EMBL" id="JAAAUY010000494">
    <property type="protein sequence ID" value="KAF9329229.1"/>
    <property type="molecule type" value="Genomic_DNA"/>
</dbReference>
<organism evidence="1 2">
    <name type="scientific">Podila minutissima</name>
    <dbReference type="NCBI Taxonomy" id="64525"/>
    <lineage>
        <taxon>Eukaryota</taxon>
        <taxon>Fungi</taxon>
        <taxon>Fungi incertae sedis</taxon>
        <taxon>Mucoromycota</taxon>
        <taxon>Mortierellomycotina</taxon>
        <taxon>Mortierellomycetes</taxon>
        <taxon>Mortierellales</taxon>
        <taxon>Mortierellaceae</taxon>
        <taxon>Podila</taxon>
    </lineage>
</organism>
<reference evidence="1" key="1">
    <citation type="journal article" date="2020" name="Fungal Divers.">
        <title>Resolving the Mortierellaceae phylogeny through synthesis of multi-gene phylogenetics and phylogenomics.</title>
        <authorList>
            <person name="Vandepol N."/>
            <person name="Liber J."/>
            <person name="Desiro A."/>
            <person name="Na H."/>
            <person name="Kennedy M."/>
            <person name="Barry K."/>
            <person name="Grigoriev I.V."/>
            <person name="Miller A.N."/>
            <person name="O'Donnell K."/>
            <person name="Stajich J.E."/>
            <person name="Bonito G."/>
        </authorList>
    </citation>
    <scope>NUCLEOTIDE SEQUENCE</scope>
    <source>
        <strain evidence="1">NVP1</strain>
    </source>
</reference>
<protein>
    <submittedName>
        <fullName evidence="1">Uncharacterized protein</fullName>
    </submittedName>
</protein>
<evidence type="ECO:0000313" key="2">
    <source>
        <dbReference type="Proteomes" id="UP000696485"/>
    </source>
</evidence>
<evidence type="ECO:0000313" key="1">
    <source>
        <dbReference type="EMBL" id="KAF9329229.1"/>
    </source>
</evidence>